<sequence>MNAHQISSDPNRHMWPSGEALNSQQHNNNNNNSSNSNSNNVIPATTMSMNPGHYFPNGFQLNQMWMDSLAKGMTQEQVSSQKQQQQQQQQQQEQYEPNFSPTPLPQHHHQQQQQQQPQQYAKTVIQSAINHNHSHNSNPSLMQHPTNNMMTATAGFPQSTNVNASFSAAPMQLQTTASLIPMLNLHQQHHHHQQQQQQQQQQANNTTPTPSMMSPNNVPVSLQQRMLLQKLKATGAAGAAANFPHAAHLQGTRADQVAAEKERKRKNREFAKRSREKRKNEHKSLEEDLFILQQENARLRQIVQDKIPSKAQEILKNCCKDHPLHHAAVKQGVNDALAMSDFHMLENLIKEQQSFCMTDPMQPDNPIVYASQSFYQLTGYTKEQTLGRNCRFLQGKDTDPKSVALIRESIKNGKDTSVNLLNYKADETPFWNQFFIVALRNHSGKVVNFVGVQCEIEDPNESVLSEDSFCKVIEQKNKCIRIKGPAGIGGLPTGEPLTLVSEGDVDGNMDMQAVRASISQNNNNNNNEILQPLDADYNGMNGMMDDEENRVDWSMLANVLEDDFRSEFRSEIDDSERSMADDNNTASVGGDLQSELAEAEDSDGSDTENKGQVADHPPEAELEYRSLTPRAFVTRTCRSELVASLLSSHGDVTNPRFLKALEVMSSIYASSDPGRPVDDTSFIDNFLNSAWVSLSRPAYDGCLGKTGRGDFVYSLGKMSFNMFKPGHLKCSIQHTLNKIDYVCDMNEARNVVPWSLRRELAMTDEEDAETFEKQQKTLRSYDIEIAMTIQPSDDEIGPKKPLRAIQVVKGYMLRDPNEKNRLSVWFTGGKLSPFIPYDSNGELMKDDEHGSFEDWKAIFDQEYTSSWSESFQNIGAKLFLGAQLPHGVNADGSLHYSLTRPYGGHGKSFIDVLYLDEGLFITRGNSGTIHVMVRSNLLGPTKEGDSQIDGCVKSATEVSGASEPTAKRKASGMDEVPNESNSSAKSSWQEQLRKELANRNPASIADDLSSILQEYGIQIDPATKRAKLD</sequence>
<feature type="region of interest" description="Disordered" evidence="4">
    <location>
        <begin position="955"/>
        <end position="994"/>
    </location>
</feature>
<dbReference type="CDD" id="cd14686">
    <property type="entry name" value="bZIP"/>
    <property type="match status" value="1"/>
</dbReference>
<dbReference type="Proteomes" id="UP001295423">
    <property type="component" value="Unassembled WGS sequence"/>
</dbReference>
<dbReference type="Pfam" id="PF13426">
    <property type="entry name" value="PAS_9"/>
    <property type="match status" value="1"/>
</dbReference>
<feature type="compositionally biased region" description="Low complexity" evidence="4">
    <location>
        <begin position="75"/>
        <end position="94"/>
    </location>
</feature>
<organism evidence="7 8">
    <name type="scientific">Cylindrotheca closterium</name>
    <dbReference type="NCBI Taxonomy" id="2856"/>
    <lineage>
        <taxon>Eukaryota</taxon>
        <taxon>Sar</taxon>
        <taxon>Stramenopiles</taxon>
        <taxon>Ochrophyta</taxon>
        <taxon>Bacillariophyta</taxon>
        <taxon>Bacillariophyceae</taxon>
        <taxon>Bacillariophycidae</taxon>
        <taxon>Bacillariales</taxon>
        <taxon>Bacillariaceae</taxon>
        <taxon>Cylindrotheca</taxon>
    </lineage>
</organism>
<dbReference type="InterPro" id="IPR046347">
    <property type="entry name" value="bZIP_sf"/>
</dbReference>
<name>A0AAD2CHE7_9STRA</name>
<evidence type="ECO:0000256" key="1">
    <source>
        <dbReference type="ARBA" id="ARBA00022630"/>
    </source>
</evidence>
<reference evidence="7" key="1">
    <citation type="submission" date="2023-08" db="EMBL/GenBank/DDBJ databases">
        <authorList>
            <person name="Audoor S."/>
            <person name="Bilcke G."/>
        </authorList>
    </citation>
    <scope>NUCLEOTIDE SEQUENCE</scope>
</reference>
<dbReference type="InterPro" id="IPR035965">
    <property type="entry name" value="PAS-like_dom_sf"/>
</dbReference>
<feature type="domain" description="BZIP" evidence="6">
    <location>
        <begin position="261"/>
        <end position="301"/>
    </location>
</feature>
<feature type="region of interest" description="Disordered" evidence="4">
    <location>
        <begin position="186"/>
        <end position="216"/>
    </location>
</feature>
<feature type="region of interest" description="Disordered" evidence="4">
    <location>
        <begin position="1"/>
        <end position="45"/>
    </location>
</feature>
<proteinExistence type="predicted"/>
<dbReference type="AlphaFoldDB" id="A0AAD2CHE7"/>
<dbReference type="Gene3D" id="1.20.5.170">
    <property type="match status" value="1"/>
</dbReference>
<feature type="compositionally biased region" description="Polar residues" evidence="4">
    <location>
        <begin position="978"/>
        <end position="990"/>
    </location>
</feature>
<feature type="compositionally biased region" description="Basic and acidic residues" evidence="4">
    <location>
        <begin position="258"/>
        <end position="282"/>
    </location>
</feature>
<feature type="region of interest" description="Disordered" evidence="4">
    <location>
        <begin position="248"/>
        <end position="282"/>
    </location>
</feature>
<dbReference type="SUPFAM" id="SSF57959">
    <property type="entry name" value="Leucine zipper domain"/>
    <property type="match status" value="1"/>
</dbReference>
<feature type="region of interest" description="Disordered" evidence="4">
    <location>
        <begin position="72"/>
        <end position="122"/>
    </location>
</feature>
<dbReference type="PROSITE" id="PS50112">
    <property type="entry name" value="PAS"/>
    <property type="match status" value="1"/>
</dbReference>
<dbReference type="GO" id="GO:0003700">
    <property type="term" value="F:DNA-binding transcription factor activity"/>
    <property type="evidence" value="ECO:0007669"/>
    <property type="project" value="InterPro"/>
</dbReference>
<keyword evidence="2" id="KW-0288">FMN</keyword>
<dbReference type="InterPro" id="IPR004827">
    <property type="entry name" value="bZIP"/>
</dbReference>
<dbReference type="PROSITE" id="PS50217">
    <property type="entry name" value="BZIP"/>
    <property type="match status" value="1"/>
</dbReference>
<comment type="caution">
    <text evidence="7">The sequence shown here is derived from an EMBL/GenBank/DDBJ whole genome shotgun (WGS) entry which is preliminary data.</text>
</comment>
<gene>
    <name evidence="7" type="ORF">CYCCA115_LOCUS3051</name>
</gene>
<feature type="compositionally biased region" description="Polar residues" evidence="4">
    <location>
        <begin position="203"/>
        <end position="216"/>
    </location>
</feature>
<dbReference type="Pfam" id="PF07716">
    <property type="entry name" value="bZIP_2"/>
    <property type="match status" value="1"/>
</dbReference>
<evidence type="ECO:0000259" key="6">
    <source>
        <dbReference type="PROSITE" id="PS50217"/>
    </source>
</evidence>
<feature type="compositionally biased region" description="Low complexity" evidence="4">
    <location>
        <begin position="27"/>
        <end position="40"/>
    </location>
</feature>
<dbReference type="EMBL" id="CAKOGP040000224">
    <property type="protein sequence ID" value="CAJ1932864.1"/>
    <property type="molecule type" value="Genomic_DNA"/>
</dbReference>
<evidence type="ECO:0000256" key="4">
    <source>
        <dbReference type="SAM" id="MobiDB-lite"/>
    </source>
</evidence>
<keyword evidence="8" id="KW-1185">Reference proteome</keyword>
<protein>
    <submittedName>
        <fullName evidence="7">Uncharacterized protein</fullName>
    </submittedName>
</protein>
<dbReference type="CDD" id="cd00130">
    <property type="entry name" value="PAS"/>
    <property type="match status" value="1"/>
</dbReference>
<evidence type="ECO:0000313" key="7">
    <source>
        <dbReference type="EMBL" id="CAJ1932864.1"/>
    </source>
</evidence>
<evidence type="ECO:0000259" key="5">
    <source>
        <dbReference type="PROSITE" id="PS50112"/>
    </source>
</evidence>
<accession>A0AAD2CHE7</accession>
<dbReference type="PANTHER" id="PTHR47429:SF2">
    <property type="entry name" value="PROTEIN TWIN LOV 1"/>
    <property type="match status" value="1"/>
</dbReference>
<evidence type="ECO:0000313" key="8">
    <source>
        <dbReference type="Proteomes" id="UP001295423"/>
    </source>
</evidence>
<dbReference type="NCBIfam" id="TIGR00229">
    <property type="entry name" value="sensory_box"/>
    <property type="match status" value="1"/>
</dbReference>
<dbReference type="GO" id="GO:0005634">
    <property type="term" value="C:nucleus"/>
    <property type="evidence" value="ECO:0007669"/>
    <property type="project" value="TreeGrafter"/>
</dbReference>
<evidence type="ECO:0000256" key="3">
    <source>
        <dbReference type="ARBA" id="ARBA00022991"/>
    </source>
</evidence>
<dbReference type="PANTHER" id="PTHR47429">
    <property type="entry name" value="PROTEIN TWIN LOV 1"/>
    <property type="match status" value="1"/>
</dbReference>
<dbReference type="Gene3D" id="3.30.450.20">
    <property type="entry name" value="PAS domain"/>
    <property type="match status" value="1"/>
</dbReference>
<dbReference type="SUPFAM" id="SSF55785">
    <property type="entry name" value="PYP-like sensor domain (PAS domain)"/>
    <property type="match status" value="1"/>
</dbReference>
<keyword evidence="3" id="KW-0157">Chromophore</keyword>
<dbReference type="InterPro" id="IPR000014">
    <property type="entry name" value="PAS"/>
</dbReference>
<feature type="domain" description="PAS" evidence="5">
    <location>
        <begin position="364"/>
        <end position="413"/>
    </location>
</feature>
<feature type="region of interest" description="Disordered" evidence="4">
    <location>
        <begin position="595"/>
        <end position="625"/>
    </location>
</feature>
<evidence type="ECO:0000256" key="2">
    <source>
        <dbReference type="ARBA" id="ARBA00022643"/>
    </source>
</evidence>
<keyword evidence="1" id="KW-0285">Flavoprotein</keyword>
<feature type="compositionally biased region" description="Acidic residues" evidence="4">
    <location>
        <begin position="597"/>
        <end position="606"/>
    </location>
</feature>